<dbReference type="CDD" id="cd00190">
    <property type="entry name" value="Tryp_SPc"/>
    <property type="match status" value="1"/>
</dbReference>
<keyword evidence="1" id="KW-0645">Protease</keyword>
<dbReference type="SUPFAM" id="SSF50494">
    <property type="entry name" value="Trypsin-like serine proteases"/>
    <property type="match status" value="1"/>
</dbReference>
<dbReference type="InterPro" id="IPR001314">
    <property type="entry name" value="Peptidase_S1A"/>
</dbReference>
<dbReference type="eggNOG" id="KOG3627">
    <property type="taxonomic scope" value="Eukaryota"/>
</dbReference>
<proteinExistence type="predicted"/>
<dbReference type="InterPro" id="IPR009003">
    <property type="entry name" value="Peptidase_S1_PA"/>
</dbReference>
<sequence length="310" mass="33918">PNRVGGVSTVCGKPKAVGKIYGGQDTEAGRWPWQASLLYRGLHLCGAVLIDSYWLVSTAHCFHNKSQALEDYEVLLGNTQLYKQTQHTQKIPLSRIITHPDFEKFHPFGSDIAMLQLHLPVNFSHYVIPACLPLPDMQLPPHASCWITGWGMLTEDSKLLPPFSLQEAEVGLIGNKLCSLLYKHKTGKDRLVQEEMLCVGNFSTGTSICSGDSGGPLVCYHHGAWVLIGLASWGLTCRHPTNPSIFTKVTHFIDWISTVKRLTAVPSPLPAPPPTDFVPQLLRATGSSKSCSVLGPAQTCLLLSFMLPAP</sequence>
<evidence type="ECO:0000313" key="6">
    <source>
        <dbReference type="Ensembl" id="ENSCPOP00000017623.2"/>
    </source>
</evidence>
<dbReference type="InterPro" id="IPR043504">
    <property type="entry name" value="Peptidase_S1_PA_chymotrypsin"/>
</dbReference>
<dbReference type="Proteomes" id="UP000005447">
    <property type="component" value="Unassembled WGS sequence"/>
</dbReference>
<reference evidence="6" key="3">
    <citation type="submission" date="2025-09" db="UniProtKB">
        <authorList>
            <consortium name="Ensembl"/>
        </authorList>
    </citation>
    <scope>IDENTIFICATION</scope>
    <source>
        <strain evidence="6">2N</strain>
    </source>
</reference>
<keyword evidence="4" id="KW-1015">Disulfide bond</keyword>
<dbReference type="PANTHER" id="PTHR24252">
    <property type="entry name" value="ACROSIN-RELATED"/>
    <property type="match status" value="1"/>
</dbReference>
<dbReference type="SMART" id="SM00020">
    <property type="entry name" value="Tryp_SPc"/>
    <property type="match status" value="1"/>
</dbReference>
<dbReference type="OMA" id="FGSDIVM"/>
<dbReference type="GO" id="GO:0006508">
    <property type="term" value="P:proteolysis"/>
    <property type="evidence" value="ECO:0007669"/>
    <property type="project" value="UniProtKB-KW"/>
</dbReference>
<dbReference type="Pfam" id="PF00089">
    <property type="entry name" value="Trypsin"/>
    <property type="match status" value="1"/>
</dbReference>
<evidence type="ECO:0000256" key="1">
    <source>
        <dbReference type="ARBA" id="ARBA00022670"/>
    </source>
</evidence>
<dbReference type="STRING" id="10141.ENSCPOP00000017623"/>
<feature type="domain" description="Peptidase S1" evidence="5">
    <location>
        <begin position="20"/>
        <end position="261"/>
    </location>
</feature>
<dbReference type="GeneTree" id="ENSGT00940000157345"/>
<dbReference type="VEuPathDB" id="HostDB:ENSCPOG00000027499"/>
<dbReference type="Gene3D" id="2.40.10.10">
    <property type="entry name" value="Trypsin-like serine proteases"/>
    <property type="match status" value="2"/>
</dbReference>
<reference evidence="6" key="2">
    <citation type="submission" date="2025-08" db="UniProtKB">
        <authorList>
            <consortium name="Ensembl"/>
        </authorList>
    </citation>
    <scope>IDENTIFICATION</scope>
    <source>
        <strain evidence="6">2N</strain>
    </source>
</reference>
<dbReference type="PROSITE" id="PS50240">
    <property type="entry name" value="TRYPSIN_DOM"/>
    <property type="match status" value="1"/>
</dbReference>
<gene>
    <name evidence="6" type="primary">LOC100724465</name>
</gene>
<dbReference type="InParanoid" id="H0W3S5"/>
<dbReference type="HOGENOM" id="CLU_006842_0_4_1"/>
<evidence type="ECO:0000259" key="5">
    <source>
        <dbReference type="PROSITE" id="PS50240"/>
    </source>
</evidence>
<evidence type="ECO:0000313" key="7">
    <source>
        <dbReference type="Proteomes" id="UP000005447"/>
    </source>
</evidence>
<evidence type="ECO:0000256" key="3">
    <source>
        <dbReference type="ARBA" id="ARBA00022825"/>
    </source>
</evidence>
<dbReference type="InterPro" id="IPR001254">
    <property type="entry name" value="Trypsin_dom"/>
</dbReference>
<dbReference type="FunFam" id="2.40.10.10:FF:000039">
    <property type="entry name" value="Brain-specific serine protease 4"/>
    <property type="match status" value="1"/>
</dbReference>
<dbReference type="GO" id="GO:0004252">
    <property type="term" value="F:serine-type endopeptidase activity"/>
    <property type="evidence" value="ECO:0007669"/>
    <property type="project" value="InterPro"/>
</dbReference>
<dbReference type="InterPro" id="IPR033116">
    <property type="entry name" value="TRYPSIN_SER"/>
</dbReference>
<dbReference type="Ensembl" id="ENSCPOT00000025786.2">
    <property type="protein sequence ID" value="ENSCPOP00000017623.2"/>
    <property type="gene ID" value="ENSCPOG00000027499.2"/>
</dbReference>
<keyword evidence="3" id="KW-0720">Serine protease</keyword>
<dbReference type="PANTHER" id="PTHR24252:SF10">
    <property type="entry name" value="SERINE PROTEASE 56"/>
    <property type="match status" value="1"/>
</dbReference>
<keyword evidence="7" id="KW-1185">Reference proteome</keyword>
<evidence type="ECO:0000256" key="2">
    <source>
        <dbReference type="ARBA" id="ARBA00022801"/>
    </source>
</evidence>
<organism evidence="6 7">
    <name type="scientific">Cavia porcellus</name>
    <name type="common">Guinea pig</name>
    <dbReference type="NCBI Taxonomy" id="10141"/>
    <lineage>
        <taxon>Eukaryota</taxon>
        <taxon>Metazoa</taxon>
        <taxon>Chordata</taxon>
        <taxon>Craniata</taxon>
        <taxon>Vertebrata</taxon>
        <taxon>Euteleostomi</taxon>
        <taxon>Mammalia</taxon>
        <taxon>Eutheria</taxon>
        <taxon>Euarchontoglires</taxon>
        <taxon>Glires</taxon>
        <taxon>Rodentia</taxon>
        <taxon>Hystricomorpha</taxon>
        <taxon>Caviidae</taxon>
        <taxon>Cavia</taxon>
    </lineage>
</organism>
<dbReference type="AlphaFoldDB" id="H0W3S5"/>
<dbReference type="PRINTS" id="PR00722">
    <property type="entry name" value="CHYMOTRYPSIN"/>
</dbReference>
<dbReference type="FunCoup" id="H0W3S5">
    <property type="interactions" value="41"/>
</dbReference>
<keyword evidence="2" id="KW-0378">Hydrolase</keyword>
<reference evidence="7" key="1">
    <citation type="journal article" date="2011" name="Nature">
        <title>A high-resolution map of human evolutionary constraint using 29 mammals.</title>
        <authorList>
            <person name="Lindblad-Toh K."/>
            <person name="Garber M."/>
            <person name="Zuk O."/>
            <person name="Lin M.F."/>
            <person name="Parker B.J."/>
            <person name="Washietl S."/>
            <person name="Kheradpour P."/>
            <person name="Ernst J."/>
            <person name="Jordan G."/>
            <person name="Mauceli E."/>
            <person name="Ward L.D."/>
            <person name="Lowe C.B."/>
            <person name="Holloway A.K."/>
            <person name="Clamp M."/>
            <person name="Gnerre S."/>
            <person name="Alfoldi J."/>
            <person name="Beal K."/>
            <person name="Chang J."/>
            <person name="Clawson H."/>
            <person name="Cuff J."/>
            <person name="Di Palma F."/>
            <person name="Fitzgerald S."/>
            <person name="Flicek P."/>
            <person name="Guttman M."/>
            <person name="Hubisz M.J."/>
            <person name="Jaffe D.B."/>
            <person name="Jungreis I."/>
            <person name="Kent W.J."/>
            <person name="Kostka D."/>
            <person name="Lara M."/>
            <person name="Martins A.L."/>
            <person name="Massingham T."/>
            <person name="Moltke I."/>
            <person name="Raney B.J."/>
            <person name="Rasmussen M.D."/>
            <person name="Robinson J."/>
            <person name="Stark A."/>
            <person name="Vilella A.J."/>
            <person name="Wen J."/>
            <person name="Xie X."/>
            <person name="Zody M.C."/>
            <person name="Baldwin J."/>
            <person name="Bloom T."/>
            <person name="Chin C.W."/>
            <person name="Heiman D."/>
            <person name="Nicol R."/>
            <person name="Nusbaum C."/>
            <person name="Young S."/>
            <person name="Wilkinson J."/>
            <person name="Worley K.C."/>
            <person name="Kovar C.L."/>
            <person name="Muzny D.M."/>
            <person name="Gibbs R.A."/>
            <person name="Cree A."/>
            <person name="Dihn H.H."/>
            <person name="Fowler G."/>
            <person name="Jhangiani S."/>
            <person name="Joshi V."/>
            <person name="Lee S."/>
            <person name="Lewis L.R."/>
            <person name="Nazareth L.V."/>
            <person name="Okwuonu G."/>
            <person name="Santibanez J."/>
            <person name="Warren W.C."/>
            <person name="Mardis E.R."/>
            <person name="Weinstock G.M."/>
            <person name="Wilson R.K."/>
            <person name="Delehaunty K."/>
            <person name="Dooling D."/>
            <person name="Fronik C."/>
            <person name="Fulton L."/>
            <person name="Fulton B."/>
            <person name="Graves T."/>
            <person name="Minx P."/>
            <person name="Sodergren E."/>
            <person name="Birney E."/>
            <person name="Margulies E.H."/>
            <person name="Herrero J."/>
            <person name="Green E.D."/>
            <person name="Haussler D."/>
            <person name="Siepel A."/>
            <person name="Goldman N."/>
            <person name="Pollard K.S."/>
            <person name="Pedersen J.S."/>
            <person name="Lander E.S."/>
            <person name="Kellis M."/>
        </authorList>
    </citation>
    <scope>NUCLEOTIDE SEQUENCE [LARGE SCALE GENOMIC DNA]</scope>
    <source>
        <strain evidence="7">2N</strain>
    </source>
</reference>
<dbReference type="PROSITE" id="PS00135">
    <property type="entry name" value="TRYPSIN_SER"/>
    <property type="match status" value="1"/>
</dbReference>
<dbReference type="EMBL" id="AAKN02038453">
    <property type="status" value="NOT_ANNOTATED_CDS"/>
    <property type="molecule type" value="Genomic_DNA"/>
</dbReference>
<evidence type="ECO:0000256" key="4">
    <source>
        <dbReference type="ARBA" id="ARBA00023157"/>
    </source>
</evidence>
<protein>
    <recommendedName>
        <fullName evidence="5">Peptidase S1 domain-containing protein</fullName>
    </recommendedName>
</protein>
<accession>H0W3S5</accession>
<name>H0W3S5_CAVPO</name>
<dbReference type="Bgee" id="ENSCPOG00000027499">
    <property type="expression patterns" value="Expressed in testis and 1 other cell type or tissue"/>
</dbReference>